<evidence type="ECO:0000313" key="11">
    <source>
        <dbReference type="EMBL" id="PLC42795.1"/>
    </source>
</evidence>
<dbReference type="GO" id="GO:0005524">
    <property type="term" value="F:ATP binding"/>
    <property type="evidence" value="ECO:0007669"/>
    <property type="project" value="UniProtKB-KW"/>
</dbReference>
<feature type="transmembrane region" description="Helical" evidence="9">
    <location>
        <begin position="164"/>
        <end position="185"/>
    </location>
</feature>
<dbReference type="Pfam" id="PF02518">
    <property type="entry name" value="HATPase_c"/>
    <property type="match status" value="1"/>
</dbReference>
<evidence type="ECO:0000256" key="6">
    <source>
        <dbReference type="ARBA" id="ARBA00022777"/>
    </source>
</evidence>
<organism evidence="11 12">
    <name type="scientific">Ralstonia pickettii</name>
    <name type="common">Burkholderia pickettii</name>
    <dbReference type="NCBI Taxonomy" id="329"/>
    <lineage>
        <taxon>Bacteria</taxon>
        <taxon>Pseudomonadati</taxon>
        <taxon>Pseudomonadota</taxon>
        <taxon>Betaproteobacteria</taxon>
        <taxon>Burkholderiales</taxon>
        <taxon>Burkholderiaceae</taxon>
        <taxon>Ralstonia</taxon>
    </lineage>
</organism>
<keyword evidence="9" id="KW-0472">Membrane</keyword>
<keyword evidence="6" id="KW-0418">Kinase</keyword>
<dbReference type="SMART" id="SM00387">
    <property type="entry name" value="HATPase_c"/>
    <property type="match status" value="1"/>
</dbReference>
<feature type="transmembrane region" description="Helical" evidence="9">
    <location>
        <begin position="93"/>
        <end position="115"/>
    </location>
</feature>
<sequence length="461" mass="50854">MYALFPAFVSSLFLFYGVYVVTTRGRTRASLAFLGMTTLTCLWQGIWAFLFQTHDVGTAQVLAKLGWIAILVMPTMLYHFAVEVAEAPSERHWLLAAYALDAALIALLLTTNLVIDGVHAFHFGFYPKAGVLEAVHIAQTVALVTRGMWVLYREQRHATAEKRKRLLTCLFGVGLISLAAADYAVNYGVAFYPPGVLPLAIALGIIAVGVVKFDLMRPYALAATVAHEVRTPLTTIRLQAAEIARAWPDVYRGYQLAIDNGLCQPPQHPAMLDRLSKLAGAITSEVASAHSVIEMALASVTLERLDRRTFAAHSLRECVETAVAQYPFQAGERERVHVEAFNADWRFVGSDTLLVYVLFNLLKNALHAIQIARKGHIEISARHDGDSYVLVVRDSATGIPPSVQRRMFDPFFSTKHVGKGSGVGLTFCRRVMQAFGGRIQCESVVGEYTLFSMRFPQPPAI</sequence>
<dbReference type="Proteomes" id="UP000234456">
    <property type="component" value="Unassembled WGS sequence"/>
</dbReference>
<comment type="catalytic activity">
    <reaction evidence="1">
        <text>ATP + protein L-histidine = ADP + protein N-phospho-L-histidine.</text>
        <dbReference type="EC" id="2.7.13.3"/>
    </reaction>
</comment>
<keyword evidence="9" id="KW-0812">Transmembrane</keyword>
<dbReference type="SUPFAM" id="SSF55874">
    <property type="entry name" value="ATPase domain of HSP90 chaperone/DNA topoisomerase II/histidine kinase"/>
    <property type="match status" value="1"/>
</dbReference>
<evidence type="ECO:0000256" key="9">
    <source>
        <dbReference type="SAM" id="Phobius"/>
    </source>
</evidence>
<dbReference type="EC" id="2.7.13.3" evidence="2"/>
<dbReference type="GO" id="GO:0000155">
    <property type="term" value="F:phosphorelay sensor kinase activity"/>
    <property type="evidence" value="ECO:0007669"/>
    <property type="project" value="InterPro"/>
</dbReference>
<reference evidence="11 12" key="1">
    <citation type="submission" date="2017-12" db="EMBL/GenBank/DDBJ databases">
        <title>Draft genome sequence of Ralstonia pickettii 52.</title>
        <authorList>
            <person name="Zheng B."/>
        </authorList>
    </citation>
    <scope>NUCLEOTIDE SEQUENCE [LARGE SCALE GENOMIC DNA]</scope>
    <source>
        <strain evidence="11 12">52</strain>
    </source>
</reference>
<name>A0A2N4TSU6_RALPI</name>
<dbReference type="PANTHER" id="PTHR43065:SF10">
    <property type="entry name" value="PEROXIDE STRESS-ACTIVATED HISTIDINE KINASE MAK3"/>
    <property type="match status" value="1"/>
</dbReference>
<dbReference type="PANTHER" id="PTHR43065">
    <property type="entry name" value="SENSOR HISTIDINE KINASE"/>
    <property type="match status" value="1"/>
</dbReference>
<keyword evidence="7" id="KW-0067">ATP-binding</keyword>
<evidence type="ECO:0000256" key="4">
    <source>
        <dbReference type="ARBA" id="ARBA00022679"/>
    </source>
</evidence>
<feature type="transmembrane region" description="Helical" evidence="9">
    <location>
        <begin position="6"/>
        <end position="22"/>
    </location>
</feature>
<dbReference type="OrthoDB" id="8573961at2"/>
<feature type="transmembrane region" description="Helical" evidence="9">
    <location>
        <begin position="135"/>
        <end position="152"/>
    </location>
</feature>
<evidence type="ECO:0000256" key="8">
    <source>
        <dbReference type="ARBA" id="ARBA00023012"/>
    </source>
</evidence>
<dbReference type="AlphaFoldDB" id="A0A2N4TSU6"/>
<feature type="transmembrane region" description="Helical" evidence="9">
    <location>
        <begin position="191"/>
        <end position="211"/>
    </location>
</feature>
<dbReference type="InterPro" id="IPR003661">
    <property type="entry name" value="HisK_dim/P_dom"/>
</dbReference>
<dbReference type="InterPro" id="IPR003594">
    <property type="entry name" value="HATPase_dom"/>
</dbReference>
<evidence type="ECO:0000313" key="12">
    <source>
        <dbReference type="Proteomes" id="UP000234456"/>
    </source>
</evidence>
<evidence type="ECO:0000256" key="1">
    <source>
        <dbReference type="ARBA" id="ARBA00000085"/>
    </source>
</evidence>
<evidence type="ECO:0000256" key="7">
    <source>
        <dbReference type="ARBA" id="ARBA00022840"/>
    </source>
</evidence>
<dbReference type="EMBL" id="PKQE01000002">
    <property type="protein sequence ID" value="PLC42795.1"/>
    <property type="molecule type" value="Genomic_DNA"/>
</dbReference>
<evidence type="ECO:0000259" key="10">
    <source>
        <dbReference type="PROSITE" id="PS50109"/>
    </source>
</evidence>
<dbReference type="InterPro" id="IPR031621">
    <property type="entry name" value="HisKA_7TM"/>
</dbReference>
<dbReference type="PROSITE" id="PS50109">
    <property type="entry name" value="HIS_KIN"/>
    <property type="match status" value="1"/>
</dbReference>
<dbReference type="Gene3D" id="3.30.565.10">
    <property type="entry name" value="Histidine kinase-like ATPase, C-terminal domain"/>
    <property type="match status" value="1"/>
</dbReference>
<keyword evidence="4" id="KW-0808">Transferase</keyword>
<keyword evidence="5" id="KW-0547">Nucleotide-binding</keyword>
<evidence type="ECO:0000256" key="3">
    <source>
        <dbReference type="ARBA" id="ARBA00022553"/>
    </source>
</evidence>
<protein>
    <recommendedName>
        <fullName evidence="2">histidine kinase</fullName>
        <ecNumber evidence="2">2.7.13.3</ecNumber>
    </recommendedName>
</protein>
<dbReference type="InterPro" id="IPR036097">
    <property type="entry name" value="HisK_dim/P_sf"/>
</dbReference>
<dbReference type="RefSeq" id="WP_102065848.1">
    <property type="nucleotide sequence ID" value="NZ_PKQE01000002.1"/>
</dbReference>
<dbReference type="PRINTS" id="PR00344">
    <property type="entry name" value="BCTRLSENSOR"/>
</dbReference>
<dbReference type="Pfam" id="PF16927">
    <property type="entry name" value="HisKA_7TM"/>
    <property type="match status" value="1"/>
</dbReference>
<dbReference type="InterPro" id="IPR004358">
    <property type="entry name" value="Sig_transdc_His_kin-like_C"/>
</dbReference>
<dbReference type="InterPro" id="IPR005467">
    <property type="entry name" value="His_kinase_dom"/>
</dbReference>
<dbReference type="SUPFAM" id="SSF47384">
    <property type="entry name" value="Homodimeric domain of signal transducing histidine kinase"/>
    <property type="match status" value="1"/>
</dbReference>
<keyword evidence="9" id="KW-1133">Transmembrane helix</keyword>
<comment type="caution">
    <text evidence="11">The sequence shown here is derived from an EMBL/GenBank/DDBJ whole genome shotgun (WGS) entry which is preliminary data.</text>
</comment>
<keyword evidence="3" id="KW-0597">Phosphoprotein</keyword>
<feature type="transmembrane region" description="Helical" evidence="9">
    <location>
        <begin position="62"/>
        <end position="81"/>
    </location>
</feature>
<evidence type="ECO:0000256" key="2">
    <source>
        <dbReference type="ARBA" id="ARBA00012438"/>
    </source>
</evidence>
<feature type="transmembrane region" description="Helical" evidence="9">
    <location>
        <begin position="29"/>
        <end position="50"/>
    </location>
</feature>
<keyword evidence="8" id="KW-0902">Two-component regulatory system</keyword>
<dbReference type="InterPro" id="IPR036890">
    <property type="entry name" value="HATPase_C_sf"/>
</dbReference>
<feature type="domain" description="Histidine kinase" evidence="10">
    <location>
        <begin position="224"/>
        <end position="459"/>
    </location>
</feature>
<dbReference type="CDD" id="cd00082">
    <property type="entry name" value="HisKA"/>
    <property type="match status" value="1"/>
</dbReference>
<gene>
    <name evidence="11" type="ORF">C0Q88_12755</name>
</gene>
<proteinExistence type="predicted"/>
<evidence type="ECO:0000256" key="5">
    <source>
        <dbReference type="ARBA" id="ARBA00022741"/>
    </source>
</evidence>
<accession>A0A2N4TSU6</accession>